<keyword evidence="2" id="KW-1185">Reference proteome</keyword>
<sequence>MATEVGFNLMVVADGTMEIEIPMEEGEPLGATPNDKLVITKVQNGTIAEGKLKVTLTVFREILDEMCL</sequence>
<proteinExistence type="predicted"/>
<accession>A0A0C2CTJ4</accession>
<evidence type="ECO:0000313" key="2">
    <source>
        <dbReference type="Proteomes" id="UP000054047"/>
    </source>
</evidence>
<name>A0A0C2CTJ4_9BILA</name>
<dbReference type="Proteomes" id="UP000054047">
    <property type="component" value="Unassembled WGS sequence"/>
</dbReference>
<organism evidence="1 2">
    <name type="scientific">Ancylostoma duodenale</name>
    <dbReference type="NCBI Taxonomy" id="51022"/>
    <lineage>
        <taxon>Eukaryota</taxon>
        <taxon>Metazoa</taxon>
        <taxon>Ecdysozoa</taxon>
        <taxon>Nematoda</taxon>
        <taxon>Chromadorea</taxon>
        <taxon>Rhabditida</taxon>
        <taxon>Rhabditina</taxon>
        <taxon>Rhabditomorpha</taxon>
        <taxon>Strongyloidea</taxon>
        <taxon>Ancylostomatidae</taxon>
        <taxon>Ancylostomatinae</taxon>
        <taxon>Ancylostoma</taxon>
    </lineage>
</organism>
<reference evidence="1 2" key="1">
    <citation type="submission" date="2013-12" db="EMBL/GenBank/DDBJ databases">
        <title>Draft genome of the parsitic nematode Ancylostoma duodenale.</title>
        <authorList>
            <person name="Mitreva M."/>
        </authorList>
    </citation>
    <scope>NUCLEOTIDE SEQUENCE [LARGE SCALE GENOMIC DNA]</scope>
    <source>
        <strain evidence="1 2">Zhejiang</strain>
    </source>
</reference>
<evidence type="ECO:0000313" key="1">
    <source>
        <dbReference type="EMBL" id="KIH53127.1"/>
    </source>
</evidence>
<dbReference type="EMBL" id="KN741973">
    <property type="protein sequence ID" value="KIH53127.1"/>
    <property type="molecule type" value="Genomic_DNA"/>
</dbReference>
<gene>
    <name evidence="1" type="ORF">ANCDUO_16751</name>
</gene>
<dbReference type="AlphaFoldDB" id="A0A0C2CTJ4"/>
<dbReference type="OrthoDB" id="6022711at2759"/>
<protein>
    <submittedName>
        <fullName evidence="1">Uncharacterized protein</fullName>
    </submittedName>
</protein>